<evidence type="ECO:0000256" key="6">
    <source>
        <dbReference type="ARBA" id="ARBA00022837"/>
    </source>
</evidence>
<dbReference type="FunFam" id="2.10.25.10:FF:000038">
    <property type="entry name" value="Fibrillin 2"/>
    <property type="match status" value="9"/>
</dbReference>
<feature type="domain" description="EGF-like" evidence="11">
    <location>
        <begin position="659"/>
        <end position="699"/>
    </location>
</feature>
<dbReference type="FunFam" id="2.10.25.10:FF:000653">
    <property type="entry name" value="Putative Fibrillin-1"/>
    <property type="match status" value="1"/>
</dbReference>
<evidence type="ECO:0000259" key="11">
    <source>
        <dbReference type="PROSITE" id="PS50026"/>
    </source>
</evidence>
<gene>
    <name evidence="12" type="ORF">GBAR_LOCUS14137</name>
</gene>
<feature type="chain" id="PRO_5041324081" evidence="10">
    <location>
        <begin position="25"/>
        <end position="1150"/>
    </location>
</feature>
<comment type="caution">
    <text evidence="12">The sequence shown here is derived from an EMBL/GenBank/DDBJ whole genome shotgun (WGS) entry which is preliminary data.</text>
</comment>
<keyword evidence="5" id="KW-0677">Repeat</keyword>
<dbReference type="SUPFAM" id="SSF57184">
    <property type="entry name" value="Growth factor receptor domain"/>
    <property type="match status" value="4"/>
</dbReference>
<feature type="domain" description="EGF-like" evidence="11">
    <location>
        <begin position="741"/>
        <end position="781"/>
    </location>
</feature>
<dbReference type="Pfam" id="PF07645">
    <property type="entry name" value="EGF_CA"/>
    <property type="match status" value="8"/>
</dbReference>
<proteinExistence type="predicted"/>
<feature type="domain" description="EGF-like" evidence="11">
    <location>
        <begin position="412"/>
        <end position="452"/>
    </location>
</feature>
<protein>
    <submittedName>
        <fullName evidence="12">Latent-transforming growth factor beta-binding protein 4</fullName>
    </submittedName>
</protein>
<dbReference type="PRINTS" id="PR00261">
    <property type="entry name" value="LDLRECEPTOR"/>
</dbReference>
<keyword evidence="4 10" id="KW-0732">Signal</keyword>
<feature type="domain" description="EGF-like" evidence="11">
    <location>
        <begin position="577"/>
        <end position="617"/>
    </location>
</feature>
<feature type="signal peptide" evidence="10">
    <location>
        <begin position="1"/>
        <end position="24"/>
    </location>
</feature>
<dbReference type="InterPro" id="IPR000152">
    <property type="entry name" value="EGF-type_Asp/Asn_hydroxyl_site"/>
</dbReference>
<keyword evidence="13" id="KW-1185">Reference proteome</keyword>
<sequence>MHVCKIKSLSLSVLILLLVSFNRAQETDPDDVEIFFSELDYQVVEGERAFEVVVTKMGFLQSPLFLTLTPLTFQEFQQARYPLPNEAVFNELNIIDPAEYEVNGKRDFDNTIRTVVVPAGDGVVDQQVLIPIIDDRINEANEGFLLVVRANEARSNPSDLANVRYKDEGVTLLRITDDDRIIFRFERATYTFTEDAGLQRDSIRVVKQQGNISEQTLTLLVDPVPFTAELGEDFEATEIRLVFPPDVFALPVPLRIINDAVPEPPEMFQLNLFQVVESPTVFLDTNRAEITINDEDEIRIGLERTVYSINEGDTTDICAVLLGPEQISTGVEAFATLSAIPDTADSRDYAIFTNIVFLTTDMRQICYSFTAISDGVAENTEILSVSLEPLPELTSGIVEIVSSRQSAQIFINSNECVDGNNDCSQDAQCFDTPELFGCTCNEGFEGDGKVCFDINECSLGRDDCHPNAECINLPGTFLCVCSTGYDGDGLNCIDIDECALNQDNCNDNADCVNIPASFQCVCREGYEGSGTICTDVNECIEQLDNCDDFAQCINLQSGGFECRCLEGFEGNGRQCSDIDECARGTDNCDPNADCRNTQGSFQCVCREGYEGNGRICADIDECATGTDNCDVNADCINTDGSFVCNCRTGFQQDGRICRDINECARGTSNCDTNAICVNTIGSFECNCREGYQGDGRICTDVNECARNVDDCSDFAQCTNTIGTYACTCIPGYSGDGKTCTDIDECARGTDNCDPNADCRNTQGSFQCVCREGYEGNGRICADIDECATGTDNCDVNADCINTDGSFVCNCRTGFQQDGRICRDINECARGTNNCDTNAICVNTIGSFECNCREGYEGNGFTCRDIDECTEGLADCDDNTVCENNPGSFECLLSVENRDECEDGSNTCSSDADCTDMEDGYTCSCRNGFRGDGKTCRDLDECSEGTARCYAHSTCVNKTPGVQTFPGATPVPATRDSLGMDSDAQLLSSSPSVVQDTSLGARDAWISMSAGTGAMAVIGMPTVPTLGAATGVHVLVTTLEMVSLADSSSNWSPVLRTQLAVQLGPGQLVKQEQGLVVQEQGLAIQEQGLAIQEQGLAIQEQGLAIQEQGLAIQEQGLAIPEQGLAKQEQGLAIQEQGLAVQPPAEDEGEQC</sequence>
<evidence type="ECO:0000313" key="13">
    <source>
        <dbReference type="Proteomes" id="UP001174909"/>
    </source>
</evidence>
<dbReference type="InterPro" id="IPR009030">
    <property type="entry name" value="Growth_fac_rcpt_cys_sf"/>
</dbReference>
<dbReference type="PROSITE" id="PS00010">
    <property type="entry name" value="ASX_HYDROXYL"/>
    <property type="match status" value="11"/>
</dbReference>
<dbReference type="PROSITE" id="PS01186">
    <property type="entry name" value="EGF_2"/>
    <property type="match status" value="12"/>
</dbReference>
<feature type="domain" description="EGF-like" evidence="11">
    <location>
        <begin position="823"/>
        <end position="863"/>
    </location>
</feature>
<dbReference type="Gene3D" id="2.10.25.10">
    <property type="entry name" value="Laminin"/>
    <property type="match status" value="13"/>
</dbReference>
<reference evidence="12" key="1">
    <citation type="submission" date="2023-03" db="EMBL/GenBank/DDBJ databases">
        <authorList>
            <person name="Steffen K."/>
            <person name="Cardenas P."/>
        </authorList>
    </citation>
    <scope>NUCLEOTIDE SEQUENCE</scope>
</reference>
<feature type="domain" description="EGF-like" evidence="11">
    <location>
        <begin position="700"/>
        <end position="740"/>
    </location>
</feature>
<feature type="domain" description="EGF-like" evidence="11">
    <location>
        <begin position="535"/>
        <end position="576"/>
    </location>
</feature>
<keyword evidence="2" id="KW-0964">Secreted</keyword>
<dbReference type="Proteomes" id="UP001174909">
    <property type="component" value="Unassembled WGS sequence"/>
</dbReference>
<dbReference type="Pfam" id="PF03160">
    <property type="entry name" value="Calx-beta"/>
    <property type="match status" value="2"/>
</dbReference>
<dbReference type="PANTHER" id="PTHR24039:SF28">
    <property type="entry name" value="EGF-LIKE DOMAIN-CONTAINING PROTEIN"/>
    <property type="match status" value="1"/>
</dbReference>
<dbReference type="InterPro" id="IPR000742">
    <property type="entry name" value="EGF"/>
</dbReference>
<dbReference type="CDD" id="cd00054">
    <property type="entry name" value="EGF_CA"/>
    <property type="match status" value="10"/>
</dbReference>
<dbReference type="AlphaFoldDB" id="A0AA35WPE6"/>
<feature type="domain" description="EGF-like" evidence="11">
    <location>
        <begin position="618"/>
        <end position="658"/>
    </location>
</feature>
<feature type="domain" description="EGF-like" evidence="11">
    <location>
        <begin position="782"/>
        <end position="822"/>
    </location>
</feature>
<dbReference type="SMART" id="SM00179">
    <property type="entry name" value="EGF_CA"/>
    <property type="match status" value="13"/>
</dbReference>
<dbReference type="PROSITE" id="PS50026">
    <property type="entry name" value="EGF_3"/>
    <property type="match status" value="12"/>
</dbReference>
<keyword evidence="7" id="KW-1015">Disulfide bond</keyword>
<dbReference type="GO" id="GO:0005576">
    <property type="term" value="C:extracellular region"/>
    <property type="evidence" value="ECO:0007669"/>
    <property type="project" value="UniProtKB-SubCell"/>
</dbReference>
<dbReference type="InterPro" id="IPR049883">
    <property type="entry name" value="NOTCH1_EGF-like"/>
</dbReference>
<name>A0AA35WPE6_GEOBA</name>
<comment type="caution">
    <text evidence="9">Lacks conserved residue(s) required for the propagation of feature annotation.</text>
</comment>
<evidence type="ECO:0000256" key="4">
    <source>
        <dbReference type="ARBA" id="ARBA00022729"/>
    </source>
</evidence>
<evidence type="ECO:0000256" key="9">
    <source>
        <dbReference type="PROSITE-ProRule" id="PRU00076"/>
    </source>
</evidence>
<feature type="domain" description="EGF-like" evidence="11">
    <location>
        <begin position="494"/>
        <end position="534"/>
    </location>
</feature>
<dbReference type="InterPro" id="IPR018097">
    <property type="entry name" value="EGF_Ca-bd_CS"/>
</dbReference>
<evidence type="ECO:0000256" key="5">
    <source>
        <dbReference type="ARBA" id="ARBA00022737"/>
    </source>
</evidence>
<feature type="domain" description="EGF-like" evidence="11">
    <location>
        <begin position="453"/>
        <end position="493"/>
    </location>
</feature>
<dbReference type="Pfam" id="PF12662">
    <property type="entry name" value="cEGF"/>
    <property type="match status" value="1"/>
</dbReference>
<organism evidence="12 13">
    <name type="scientific">Geodia barretti</name>
    <name type="common">Barrett's horny sponge</name>
    <dbReference type="NCBI Taxonomy" id="519541"/>
    <lineage>
        <taxon>Eukaryota</taxon>
        <taxon>Metazoa</taxon>
        <taxon>Porifera</taxon>
        <taxon>Demospongiae</taxon>
        <taxon>Heteroscleromorpha</taxon>
        <taxon>Tetractinellida</taxon>
        <taxon>Astrophorina</taxon>
        <taxon>Geodiidae</taxon>
        <taxon>Geodia</taxon>
    </lineage>
</organism>
<evidence type="ECO:0000256" key="7">
    <source>
        <dbReference type="ARBA" id="ARBA00023157"/>
    </source>
</evidence>
<keyword evidence="3 9" id="KW-0245">EGF-like domain</keyword>
<dbReference type="EMBL" id="CASHTH010002070">
    <property type="protein sequence ID" value="CAI8024326.1"/>
    <property type="molecule type" value="Genomic_DNA"/>
</dbReference>
<dbReference type="SMART" id="SM00181">
    <property type="entry name" value="EGF"/>
    <property type="match status" value="12"/>
</dbReference>
<dbReference type="GO" id="GO:0007154">
    <property type="term" value="P:cell communication"/>
    <property type="evidence" value="ECO:0007669"/>
    <property type="project" value="InterPro"/>
</dbReference>
<dbReference type="PANTHER" id="PTHR24039">
    <property type="entry name" value="FIBRILLIN-RELATED"/>
    <property type="match status" value="1"/>
</dbReference>
<dbReference type="SUPFAM" id="SSF141072">
    <property type="entry name" value="CalX-like"/>
    <property type="match status" value="3"/>
</dbReference>
<evidence type="ECO:0000256" key="1">
    <source>
        <dbReference type="ARBA" id="ARBA00004613"/>
    </source>
</evidence>
<dbReference type="GO" id="GO:0016020">
    <property type="term" value="C:membrane"/>
    <property type="evidence" value="ECO:0007669"/>
    <property type="project" value="InterPro"/>
</dbReference>
<keyword evidence="8" id="KW-0325">Glycoprotein</keyword>
<dbReference type="PROSITE" id="PS01187">
    <property type="entry name" value="EGF_CA"/>
    <property type="match status" value="4"/>
</dbReference>
<dbReference type="InterPro" id="IPR002172">
    <property type="entry name" value="LDrepeatLR_classA_rpt"/>
</dbReference>
<evidence type="ECO:0000256" key="3">
    <source>
        <dbReference type="ARBA" id="ARBA00022536"/>
    </source>
</evidence>
<evidence type="ECO:0000256" key="10">
    <source>
        <dbReference type="SAM" id="SignalP"/>
    </source>
</evidence>
<dbReference type="GO" id="GO:0005509">
    <property type="term" value="F:calcium ion binding"/>
    <property type="evidence" value="ECO:0007669"/>
    <property type="project" value="InterPro"/>
</dbReference>
<dbReference type="InterPro" id="IPR024731">
    <property type="entry name" value="NELL2-like_EGF"/>
</dbReference>
<dbReference type="Gene3D" id="2.60.40.2030">
    <property type="match status" value="2"/>
</dbReference>
<evidence type="ECO:0000313" key="12">
    <source>
        <dbReference type="EMBL" id="CAI8024326.1"/>
    </source>
</evidence>
<accession>A0AA35WPE6</accession>
<dbReference type="SUPFAM" id="SSF57196">
    <property type="entry name" value="EGF/Laminin"/>
    <property type="match status" value="1"/>
</dbReference>
<dbReference type="InterPro" id="IPR038081">
    <property type="entry name" value="CalX-like_sf"/>
</dbReference>
<dbReference type="InterPro" id="IPR026823">
    <property type="entry name" value="cEGF"/>
</dbReference>
<evidence type="ECO:0000256" key="2">
    <source>
        <dbReference type="ARBA" id="ARBA00022525"/>
    </source>
</evidence>
<dbReference type="Pfam" id="PF12947">
    <property type="entry name" value="EGF_3"/>
    <property type="match status" value="4"/>
</dbReference>
<dbReference type="InterPro" id="IPR003644">
    <property type="entry name" value="Calx_beta"/>
</dbReference>
<dbReference type="InterPro" id="IPR001881">
    <property type="entry name" value="EGF-like_Ca-bd_dom"/>
</dbReference>
<evidence type="ECO:0000256" key="8">
    <source>
        <dbReference type="ARBA" id="ARBA00023180"/>
    </source>
</evidence>
<feature type="domain" description="EGF-like" evidence="11">
    <location>
        <begin position="896"/>
        <end position="936"/>
    </location>
</feature>
<comment type="subcellular location">
    <subcellularLocation>
        <location evidence="1">Secreted</location>
    </subcellularLocation>
</comment>
<keyword evidence="6" id="KW-0106">Calcium</keyword>